<comment type="similarity">
    <text evidence="2">Belongs to the outer membrane factor (OMF) (TC 1.B.17) family.</text>
</comment>
<dbReference type="OrthoDB" id="9811587at2"/>
<evidence type="ECO:0000256" key="2">
    <source>
        <dbReference type="ARBA" id="ARBA00007613"/>
    </source>
</evidence>
<evidence type="ECO:0000256" key="5">
    <source>
        <dbReference type="ARBA" id="ARBA00022692"/>
    </source>
</evidence>
<dbReference type="PANTHER" id="PTHR30026:SF20">
    <property type="entry name" value="OUTER MEMBRANE PROTEIN TOLC"/>
    <property type="match status" value="1"/>
</dbReference>
<proteinExistence type="inferred from homology"/>
<accession>A0A344TDR2</accession>
<feature type="signal peptide" evidence="8">
    <location>
        <begin position="1"/>
        <end position="20"/>
    </location>
</feature>
<keyword evidence="10" id="KW-1185">Reference proteome</keyword>
<dbReference type="GO" id="GO:0015288">
    <property type="term" value="F:porin activity"/>
    <property type="evidence" value="ECO:0007669"/>
    <property type="project" value="TreeGrafter"/>
</dbReference>
<keyword evidence="6" id="KW-0472">Membrane</keyword>
<dbReference type="Pfam" id="PF02321">
    <property type="entry name" value="OEP"/>
    <property type="match status" value="2"/>
</dbReference>
<evidence type="ECO:0000256" key="1">
    <source>
        <dbReference type="ARBA" id="ARBA00004442"/>
    </source>
</evidence>
<dbReference type="AlphaFoldDB" id="A0A344TDR2"/>
<gene>
    <name evidence="9" type="ORF">DR864_03055</name>
</gene>
<reference evidence="9 10" key="1">
    <citation type="submission" date="2018-07" db="EMBL/GenBank/DDBJ databases">
        <title>Genome sequencing of Runella.</title>
        <authorList>
            <person name="Baek M.-G."/>
            <person name="Yi H."/>
        </authorList>
    </citation>
    <scope>NUCLEOTIDE SEQUENCE [LARGE SCALE GENOMIC DNA]</scope>
    <source>
        <strain evidence="9 10">HYN0085</strain>
    </source>
</reference>
<dbReference type="RefSeq" id="WP_114065570.1">
    <property type="nucleotide sequence ID" value="NZ_CP030850.1"/>
</dbReference>
<dbReference type="SUPFAM" id="SSF56954">
    <property type="entry name" value="Outer membrane efflux proteins (OEP)"/>
    <property type="match status" value="1"/>
</dbReference>
<dbReference type="KEGG" id="run:DR864_03055"/>
<dbReference type="InterPro" id="IPR051906">
    <property type="entry name" value="TolC-like"/>
</dbReference>
<evidence type="ECO:0000313" key="9">
    <source>
        <dbReference type="EMBL" id="AXE16783.1"/>
    </source>
</evidence>
<dbReference type="Proteomes" id="UP000251993">
    <property type="component" value="Chromosome"/>
</dbReference>
<keyword evidence="4" id="KW-1134">Transmembrane beta strand</keyword>
<evidence type="ECO:0000256" key="8">
    <source>
        <dbReference type="SAM" id="SignalP"/>
    </source>
</evidence>
<name>A0A344TDR2_9BACT</name>
<feature type="chain" id="PRO_5016624746" evidence="8">
    <location>
        <begin position="21"/>
        <end position="441"/>
    </location>
</feature>
<protein>
    <submittedName>
        <fullName evidence="9">TolC family protein</fullName>
    </submittedName>
</protein>
<evidence type="ECO:0000256" key="3">
    <source>
        <dbReference type="ARBA" id="ARBA00022448"/>
    </source>
</evidence>
<dbReference type="PANTHER" id="PTHR30026">
    <property type="entry name" value="OUTER MEMBRANE PROTEIN TOLC"/>
    <property type="match status" value="1"/>
</dbReference>
<dbReference type="InterPro" id="IPR003423">
    <property type="entry name" value="OMP_efflux"/>
</dbReference>
<keyword evidence="3" id="KW-0813">Transport</keyword>
<sequence>MKRLAAFLIITFGAGLTASAQQSRSLKECIDYGLQHFGTMRVAQYQVETANQQARQALGQYLPQVSGTGNFTDNLKLQTTLLPAGFAGPEPRRISLGSKYQTNLSAQLTQTIYDKSLLIGIKANEANQKLADLSVRQTREEIIYNIASNYYQVFIVQQQIALLKDNLERTQQVLNILKLQRDNGVIQPIDYTNTEVSFNNTRSQLSLSENNLALALNRLKYQMGLPQEAELTLSDSLLIKKVPTVEEANFSAQSLISYQKATANLDLQRLQLLRTKAGYQPTLNFSASYGTLALGNQLADGFRNFTGFGSIGLRLNIPIFDGFQRDAQIQQNRLTVMTQEEQLRLNTAAYQLQFSNAQTQIQKSKTNIQNDDRNVKLAQEVYNITTLQYKQGTKSLTDLINADNSYRQAQSNYINSLINFYQARLDLEQSQGSLLTFYNQL</sequence>
<dbReference type="GO" id="GO:0015562">
    <property type="term" value="F:efflux transmembrane transporter activity"/>
    <property type="evidence" value="ECO:0007669"/>
    <property type="project" value="InterPro"/>
</dbReference>
<keyword evidence="8" id="KW-0732">Signal</keyword>
<evidence type="ECO:0000256" key="6">
    <source>
        <dbReference type="ARBA" id="ARBA00023136"/>
    </source>
</evidence>
<comment type="subcellular location">
    <subcellularLocation>
        <location evidence="1">Cell outer membrane</location>
    </subcellularLocation>
</comment>
<evidence type="ECO:0000256" key="4">
    <source>
        <dbReference type="ARBA" id="ARBA00022452"/>
    </source>
</evidence>
<evidence type="ECO:0000256" key="7">
    <source>
        <dbReference type="ARBA" id="ARBA00023237"/>
    </source>
</evidence>
<keyword evidence="5" id="KW-0812">Transmembrane</keyword>
<organism evidence="9 10">
    <name type="scientific">Runella rosea</name>
    <dbReference type="NCBI Taxonomy" id="2259595"/>
    <lineage>
        <taxon>Bacteria</taxon>
        <taxon>Pseudomonadati</taxon>
        <taxon>Bacteroidota</taxon>
        <taxon>Cytophagia</taxon>
        <taxon>Cytophagales</taxon>
        <taxon>Spirosomataceae</taxon>
        <taxon>Runella</taxon>
    </lineage>
</organism>
<evidence type="ECO:0000313" key="10">
    <source>
        <dbReference type="Proteomes" id="UP000251993"/>
    </source>
</evidence>
<dbReference type="GO" id="GO:1990281">
    <property type="term" value="C:efflux pump complex"/>
    <property type="evidence" value="ECO:0007669"/>
    <property type="project" value="TreeGrafter"/>
</dbReference>
<keyword evidence="7" id="KW-0998">Cell outer membrane</keyword>
<dbReference type="Gene3D" id="1.20.1600.10">
    <property type="entry name" value="Outer membrane efflux proteins (OEP)"/>
    <property type="match status" value="1"/>
</dbReference>
<dbReference type="GO" id="GO:0009279">
    <property type="term" value="C:cell outer membrane"/>
    <property type="evidence" value="ECO:0007669"/>
    <property type="project" value="UniProtKB-SubCell"/>
</dbReference>
<dbReference type="EMBL" id="CP030850">
    <property type="protein sequence ID" value="AXE16783.1"/>
    <property type="molecule type" value="Genomic_DNA"/>
</dbReference>